<proteinExistence type="predicted"/>
<accession>A0A9N7YM56</accession>
<keyword evidence="3" id="KW-1185">Reference proteome</keyword>
<protein>
    <submittedName>
        <fullName evidence="2">Uncharacterized protein</fullName>
    </submittedName>
</protein>
<sequence>MVLGFALFAPEQESQPQGYGLETHLGPSGHPACSIPAALSVHTITWRKSRSVYLSIPGTKCGRAGPDRRSREGKDVSQKAVGLNKSVDVFTIANMFGRKSALKNPPLFHRCRT</sequence>
<gene>
    <name evidence="2" type="ORF">PLEPLA_LOCUS20194</name>
</gene>
<evidence type="ECO:0000313" key="2">
    <source>
        <dbReference type="EMBL" id="CAB1432137.1"/>
    </source>
</evidence>
<organism evidence="2 3">
    <name type="scientific">Pleuronectes platessa</name>
    <name type="common">European plaice</name>
    <dbReference type="NCBI Taxonomy" id="8262"/>
    <lineage>
        <taxon>Eukaryota</taxon>
        <taxon>Metazoa</taxon>
        <taxon>Chordata</taxon>
        <taxon>Craniata</taxon>
        <taxon>Vertebrata</taxon>
        <taxon>Euteleostomi</taxon>
        <taxon>Actinopterygii</taxon>
        <taxon>Neopterygii</taxon>
        <taxon>Teleostei</taxon>
        <taxon>Neoteleostei</taxon>
        <taxon>Acanthomorphata</taxon>
        <taxon>Carangaria</taxon>
        <taxon>Pleuronectiformes</taxon>
        <taxon>Pleuronectoidei</taxon>
        <taxon>Pleuronectidae</taxon>
        <taxon>Pleuronectes</taxon>
    </lineage>
</organism>
<dbReference type="EMBL" id="CADEAL010001408">
    <property type="protein sequence ID" value="CAB1432137.1"/>
    <property type="molecule type" value="Genomic_DNA"/>
</dbReference>
<dbReference type="AlphaFoldDB" id="A0A9N7YM56"/>
<dbReference type="Proteomes" id="UP001153269">
    <property type="component" value="Unassembled WGS sequence"/>
</dbReference>
<feature type="compositionally biased region" description="Basic and acidic residues" evidence="1">
    <location>
        <begin position="65"/>
        <end position="77"/>
    </location>
</feature>
<comment type="caution">
    <text evidence="2">The sequence shown here is derived from an EMBL/GenBank/DDBJ whole genome shotgun (WGS) entry which is preliminary data.</text>
</comment>
<feature type="region of interest" description="Disordered" evidence="1">
    <location>
        <begin position="59"/>
        <end position="79"/>
    </location>
</feature>
<evidence type="ECO:0000313" key="3">
    <source>
        <dbReference type="Proteomes" id="UP001153269"/>
    </source>
</evidence>
<evidence type="ECO:0000256" key="1">
    <source>
        <dbReference type="SAM" id="MobiDB-lite"/>
    </source>
</evidence>
<reference evidence="2" key="1">
    <citation type="submission" date="2020-03" db="EMBL/GenBank/DDBJ databases">
        <authorList>
            <person name="Weist P."/>
        </authorList>
    </citation>
    <scope>NUCLEOTIDE SEQUENCE</scope>
</reference>
<name>A0A9N7YM56_PLEPL</name>